<reference evidence="1" key="1">
    <citation type="journal article" date="2021" name="mSystems">
        <title>Bacteria and Archaea Synergistically Convert Glycine Betaine to Biogenic Methane in the Formosa Cold Seep of the South China Sea.</title>
        <authorList>
            <person name="Li L."/>
            <person name="Zhang W."/>
            <person name="Zhang S."/>
            <person name="Song L."/>
            <person name="Sun Q."/>
            <person name="Zhang H."/>
            <person name="Xiang H."/>
            <person name="Dong X."/>
        </authorList>
    </citation>
    <scope>NUCLEOTIDE SEQUENCE</scope>
    <source>
        <strain evidence="1">LLY</strain>
    </source>
</reference>
<accession>A0A9E4ZFX7</accession>
<dbReference type="AlphaFoldDB" id="A0A9E4ZFX7"/>
<protein>
    <submittedName>
        <fullName evidence="1">Uncharacterized protein</fullName>
    </submittedName>
</protein>
<proteinExistence type="predicted"/>
<evidence type="ECO:0000313" key="2">
    <source>
        <dbReference type="Proteomes" id="UP001056766"/>
    </source>
</evidence>
<gene>
    <name evidence="1" type="ORF">KDK67_08085</name>
</gene>
<keyword evidence="2" id="KW-1185">Reference proteome</keyword>
<dbReference type="Proteomes" id="UP001056766">
    <property type="component" value="Unassembled WGS sequence"/>
</dbReference>
<name>A0A9E4ZFX7_9EURY</name>
<organism evidence="1 2">
    <name type="scientific">Methanococcoides seepicolus</name>
    <dbReference type="NCBI Taxonomy" id="2828780"/>
    <lineage>
        <taxon>Archaea</taxon>
        <taxon>Methanobacteriati</taxon>
        <taxon>Methanobacteriota</taxon>
        <taxon>Stenosarchaea group</taxon>
        <taxon>Methanomicrobia</taxon>
        <taxon>Methanosarcinales</taxon>
        <taxon>Methanosarcinaceae</taxon>
        <taxon>Methanococcoides</taxon>
    </lineage>
</organism>
<dbReference type="RefSeq" id="WP_250868298.1">
    <property type="nucleotide sequence ID" value="NZ_JAGSOI010000029.1"/>
</dbReference>
<comment type="caution">
    <text evidence="1">The sequence shown here is derived from an EMBL/GenBank/DDBJ whole genome shotgun (WGS) entry which is preliminary data.</text>
</comment>
<evidence type="ECO:0000313" key="1">
    <source>
        <dbReference type="EMBL" id="MCM1986947.1"/>
    </source>
</evidence>
<dbReference type="EMBL" id="JAGSOI010000029">
    <property type="protein sequence ID" value="MCM1986947.1"/>
    <property type="molecule type" value="Genomic_DNA"/>
</dbReference>
<sequence>MKSLQTWSGISNFKYEGSVAEGTIIYYGKKPGIIKVSSGQFSQLLHHFKGESVKIGTSRDNTPKDSVGE</sequence>
<reference evidence="1" key="2">
    <citation type="submission" date="2021-04" db="EMBL/GenBank/DDBJ databases">
        <authorList>
            <person name="Dong X."/>
        </authorList>
    </citation>
    <scope>NUCLEOTIDE SEQUENCE</scope>
    <source>
        <strain evidence="1">LLY</strain>
    </source>
</reference>